<evidence type="ECO:0000256" key="7">
    <source>
        <dbReference type="ARBA" id="ARBA00048062"/>
    </source>
</evidence>
<comment type="similarity">
    <text evidence="4">Belongs to the YigI thioesterase family.</text>
</comment>
<evidence type="ECO:0000256" key="3">
    <source>
        <dbReference type="ARBA" id="ARBA00036002"/>
    </source>
</evidence>
<evidence type="ECO:0000313" key="10">
    <source>
        <dbReference type="Proteomes" id="UP000279841"/>
    </source>
</evidence>
<evidence type="ECO:0000256" key="6">
    <source>
        <dbReference type="ARBA" id="ARBA00040062"/>
    </source>
</evidence>
<evidence type="ECO:0000256" key="2">
    <source>
        <dbReference type="ARBA" id="ARBA00035880"/>
    </source>
</evidence>
<comment type="catalytic activity">
    <reaction evidence="2">
        <text>a fatty acyl-CoA + H2O = a fatty acid + CoA + H(+)</text>
        <dbReference type="Rhea" id="RHEA:16781"/>
        <dbReference type="ChEBI" id="CHEBI:15377"/>
        <dbReference type="ChEBI" id="CHEBI:15378"/>
        <dbReference type="ChEBI" id="CHEBI:28868"/>
        <dbReference type="ChEBI" id="CHEBI:57287"/>
        <dbReference type="ChEBI" id="CHEBI:77636"/>
        <dbReference type="EC" id="3.1.2.20"/>
    </reaction>
</comment>
<dbReference type="EC" id="3.1.2.20" evidence="5"/>
<sequence length="133" mass="14072">MDLNALAQKVAQAQPFTRHLGAELLEARPGEVAFALEVRPEFYQHLGMVHGGVIAALLDNALTFAGGTVLGAEVLTVEFKVNFLRPAQGSRLRAVGRVVHAGKRLAVVQGEVFSEEEGGSRLVALGQGTISKA</sequence>
<evidence type="ECO:0000313" key="9">
    <source>
        <dbReference type="EMBL" id="VCU53525.1"/>
    </source>
</evidence>
<name>A0A3P4AQU8_THETH</name>
<protein>
    <recommendedName>
        <fullName evidence="6">Medium/long-chain acyl-CoA thioesterase YigI</fullName>
        <ecNumber evidence="5">3.1.2.20</ecNumber>
    </recommendedName>
</protein>
<comment type="catalytic activity">
    <reaction evidence="7">
        <text>a medium-chain fatty acyl-CoA + H2O = a medium-chain fatty acid + CoA + H(+)</text>
        <dbReference type="Rhea" id="RHEA:68184"/>
        <dbReference type="ChEBI" id="CHEBI:15377"/>
        <dbReference type="ChEBI" id="CHEBI:15378"/>
        <dbReference type="ChEBI" id="CHEBI:57287"/>
        <dbReference type="ChEBI" id="CHEBI:59558"/>
        <dbReference type="ChEBI" id="CHEBI:90546"/>
    </reaction>
</comment>
<dbReference type="SUPFAM" id="SSF54637">
    <property type="entry name" value="Thioesterase/thiol ester dehydrase-isomerase"/>
    <property type="match status" value="1"/>
</dbReference>
<evidence type="ECO:0000256" key="1">
    <source>
        <dbReference type="ARBA" id="ARBA00022801"/>
    </source>
</evidence>
<feature type="domain" description="Thioesterase" evidence="8">
    <location>
        <begin position="47"/>
        <end position="118"/>
    </location>
</feature>
<accession>A0A3P4AQU8</accession>
<evidence type="ECO:0000259" key="8">
    <source>
        <dbReference type="Pfam" id="PF03061"/>
    </source>
</evidence>
<dbReference type="CDD" id="cd03443">
    <property type="entry name" value="PaaI_thioesterase"/>
    <property type="match status" value="1"/>
</dbReference>
<evidence type="ECO:0000256" key="4">
    <source>
        <dbReference type="ARBA" id="ARBA00038381"/>
    </source>
</evidence>
<gene>
    <name evidence="9" type="ORF">TTHN1_01300</name>
</gene>
<dbReference type="NCBIfam" id="TIGR00369">
    <property type="entry name" value="unchar_dom_1"/>
    <property type="match status" value="1"/>
</dbReference>
<keyword evidence="1" id="KW-0378">Hydrolase</keyword>
<dbReference type="PANTHER" id="PTHR43240">
    <property type="entry name" value="1,4-DIHYDROXY-2-NAPHTHOYL-COA THIOESTERASE 1"/>
    <property type="match status" value="1"/>
</dbReference>
<evidence type="ECO:0000256" key="5">
    <source>
        <dbReference type="ARBA" id="ARBA00038894"/>
    </source>
</evidence>
<dbReference type="Pfam" id="PF03061">
    <property type="entry name" value="4HBT"/>
    <property type="match status" value="1"/>
</dbReference>
<dbReference type="InterPro" id="IPR006683">
    <property type="entry name" value="Thioestr_dom"/>
</dbReference>
<dbReference type="RefSeq" id="WP_124104869.1">
    <property type="nucleotide sequence ID" value="NZ_AP024933.1"/>
</dbReference>
<organism evidence="9 10">
    <name type="scientific">Thermus thermophilus</name>
    <dbReference type="NCBI Taxonomy" id="274"/>
    <lineage>
        <taxon>Bacteria</taxon>
        <taxon>Thermotogati</taxon>
        <taxon>Deinococcota</taxon>
        <taxon>Deinococci</taxon>
        <taxon>Thermales</taxon>
        <taxon>Thermaceae</taxon>
        <taxon>Thermus</taxon>
    </lineage>
</organism>
<reference evidence="9 10" key="1">
    <citation type="submission" date="2018-10" db="EMBL/GenBank/DDBJ databases">
        <authorList>
            <person name="Peiro R."/>
            <person name="Begona"/>
            <person name="Cbmso G."/>
            <person name="Lopez M."/>
            <person name="Gonzalez S."/>
            <person name="Sacristan E."/>
            <person name="Castillo E."/>
        </authorList>
    </citation>
    <scope>NUCLEOTIDE SEQUENCE [LARGE SCALE GENOMIC DNA]</scope>
    <source>
        <strain evidence="9">TTHNAR1</strain>
    </source>
</reference>
<dbReference type="PANTHER" id="PTHR43240:SF20">
    <property type="entry name" value="MEDIUM_LONG-CHAIN ACYL-COA THIOESTERASE YIGI"/>
    <property type="match status" value="1"/>
</dbReference>
<dbReference type="Proteomes" id="UP000279841">
    <property type="component" value="Chromosome"/>
</dbReference>
<dbReference type="EMBL" id="LR027517">
    <property type="protein sequence ID" value="VCU53525.1"/>
    <property type="molecule type" value="Genomic_DNA"/>
</dbReference>
<proteinExistence type="inferred from homology"/>
<dbReference type="Gene3D" id="3.10.129.10">
    <property type="entry name" value="Hotdog Thioesterase"/>
    <property type="match status" value="1"/>
</dbReference>
<dbReference type="AlphaFoldDB" id="A0A3P4AQU8"/>
<comment type="catalytic activity">
    <reaction evidence="3">
        <text>a long-chain fatty acyl-CoA + H2O = a long-chain fatty acid + CoA + H(+)</text>
        <dbReference type="Rhea" id="RHEA:67680"/>
        <dbReference type="ChEBI" id="CHEBI:15377"/>
        <dbReference type="ChEBI" id="CHEBI:15378"/>
        <dbReference type="ChEBI" id="CHEBI:57287"/>
        <dbReference type="ChEBI" id="CHEBI:57560"/>
        <dbReference type="ChEBI" id="CHEBI:83139"/>
    </reaction>
</comment>
<dbReference type="InterPro" id="IPR003736">
    <property type="entry name" value="PAAI_dom"/>
</dbReference>
<dbReference type="InterPro" id="IPR029069">
    <property type="entry name" value="HotDog_dom_sf"/>
</dbReference>
<dbReference type="GO" id="GO:0047617">
    <property type="term" value="F:fatty acyl-CoA hydrolase activity"/>
    <property type="evidence" value="ECO:0007669"/>
    <property type="project" value="UniProtKB-EC"/>
</dbReference>